<dbReference type="AlphaFoldDB" id="A0A512NQF9"/>
<feature type="domain" description="N-acetyltransferase" evidence="1">
    <location>
        <begin position="16"/>
        <end position="176"/>
    </location>
</feature>
<dbReference type="InterPro" id="IPR000182">
    <property type="entry name" value="GNAT_dom"/>
</dbReference>
<name>A0A512NQF9_9HYPH</name>
<reference evidence="2 3" key="1">
    <citation type="submission" date="2019-07" db="EMBL/GenBank/DDBJ databases">
        <title>Whole genome shotgun sequence of Reyranella soli NBRC 108950.</title>
        <authorList>
            <person name="Hosoyama A."/>
            <person name="Uohara A."/>
            <person name="Ohji S."/>
            <person name="Ichikawa N."/>
        </authorList>
    </citation>
    <scope>NUCLEOTIDE SEQUENCE [LARGE SCALE GENOMIC DNA]</scope>
    <source>
        <strain evidence="2 3">NBRC 108950</strain>
    </source>
</reference>
<dbReference type="Proteomes" id="UP000321058">
    <property type="component" value="Unassembled WGS sequence"/>
</dbReference>
<dbReference type="PROSITE" id="PS51186">
    <property type="entry name" value="GNAT"/>
    <property type="match status" value="1"/>
</dbReference>
<sequence>MPSTPKKQPTFATKRLRLRAFRADDIEAMHALYGDVDNLRYWSTPPSANLGATRRAMRWHLVYRPRQYVIWAVEESKSRKVIGMINYHHRNLREKRVDVGWLTLPQYQGKGYMTEAGRALLRHLFDDLGIHKVEALILPANKPSVALAKRLGFRKEGGPIRDRWSVGGKWHSVMLYGLITGEER</sequence>
<evidence type="ECO:0000259" key="1">
    <source>
        <dbReference type="PROSITE" id="PS51186"/>
    </source>
</evidence>
<dbReference type="Gene3D" id="3.40.630.30">
    <property type="match status" value="1"/>
</dbReference>
<accession>A0A512NQF9</accession>
<dbReference type="OrthoDB" id="5295305at2"/>
<organism evidence="2 3">
    <name type="scientific">Reyranella soli</name>
    <dbReference type="NCBI Taxonomy" id="1230389"/>
    <lineage>
        <taxon>Bacteria</taxon>
        <taxon>Pseudomonadati</taxon>
        <taxon>Pseudomonadota</taxon>
        <taxon>Alphaproteobacteria</taxon>
        <taxon>Hyphomicrobiales</taxon>
        <taxon>Reyranellaceae</taxon>
        <taxon>Reyranella</taxon>
    </lineage>
</organism>
<proteinExistence type="predicted"/>
<dbReference type="InterPro" id="IPR016181">
    <property type="entry name" value="Acyl_CoA_acyltransferase"/>
</dbReference>
<dbReference type="CDD" id="cd04301">
    <property type="entry name" value="NAT_SF"/>
    <property type="match status" value="1"/>
</dbReference>
<dbReference type="GO" id="GO:0016747">
    <property type="term" value="F:acyltransferase activity, transferring groups other than amino-acyl groups"/>
    <property type="evidence" value="ECO:0007669"/>
    <property type="project" value="InterPro"/>
</dbReference>
<evidence type="ECO:0000313" key="2">
    <source>
        <dbReference type="EMBL" id="GEP61162.1"/>
    </source>
</evidence>
<protein>
    <submittedName>
        <fullName evidence="2">N-acetyltransferase</fullName>
    </submittedName>
</protein>
<keyword evidence="3" id="KW-1185">Reference proteome</keyword>
<gene>
    <name evidence="2" type="ORF">RSO01_83280</name>
</gene>
<dbReference type="PANTHER" id="PTHR43792">
    <property type="entry name" value="GNAT FAMILY, PUTATIVE (AFU_ORTHOLOGUE AFUA_3G00765)-RELATED-RELATED"/>
    <property type="match status" value="1"/>
</dbReference>
<keyword evidence="2" id="KW-0808">Transferase</keyword>
<dbReference type="InterPro" id="IPR051531">
    <property type="entry name" value="N-acetyltransferase"/>
</dbReference>
<dbReference type="RefSeq" id="WP_147156484.1">
    <property type="nucleotide sequence ID" value="NZ_BKAJ01000203.1"/>
</dbReference>
<dbReference type="EMBL" id="BKAJ01000203">
    <property type="protein sequence ID" value="GEP61162.1"/>
    <property type="molecule type" value="Genomic_DNA"/>
</dbReference>
<comment type="caution">
    <text evidence="2">The sequence shown here is derived from an EMBL/GenBank/DDBJ whole genome shotgun (WGS) entry which is preliminary data.</text>
</comment>
<dbReference type="SUPFAM" id="SSF55729">
    <property type="entry name" value="Acyl-CoA N-acyltransferases (Nat)"/>
    <property type="match status" value="1"/>
</dbReference>
<dbReference type="Pfam" id="PF13302">
    <property type="entry name" value="Acetyltransf_3"/>
    <property type="match status" value="1"/>
</dbReference>
<evidence type="ECO:0000313" key="3">
    <source>
        <dbReference type="Proteomes" id="UP000321058"/>
    </source>
</evidence>